<proteinExistence type="predicted"/>
<dbReference type="SUPFAM" id="SSF56925">
    <property type="entry name" value="OMPA-like"/>
    <property type="match status" value="1"/>
</dbReference>
<sequence length="324" mass="33717">MKHLILSLSVAAALAGCAGSGGVTIPDGTAPVPPLTPADSSKILGPASTGETPTTFQTGNGQLRYVSWYVEYWGTPSSENKFIYQAPNGKSYAFDGFTNPPRFSSRFTPDKNQPTKMEPQTSSDGNKLLVCCENGDANFPAGYLQSLRYGAWIGADGQTDLFAGGILADTADMQKRGGATAPTGKATYEVWAFRVKDGSVVASSYNTDTNPAKRVNSLLTVNFNTGKVGGTIKGNADFGADIDFNDVTVNGNTFSGTASSGGVSGQVNGGFYGKSGWYNPAGTEIGGKVTFNGNRSLDSVFGGSATDTRRDPNSTATDLTPVNP</sequence>
<dbReference type="PROSITE" id="PS51257">
    <property type="entry name" value="PROKAR_LIPOPROTEIN"/>
    <property type="match status" value="1"/>
</dbReference>
<dbReference type="EMBL" id="LXSF01000012">
    <property type="protein sequence ID" value="OAM15283.1"/>
    <property type="molecule type" value="Genomic_DNA"/>
</dbReference>
<feature type="region of interest" description="Disordered" evidence="2">
    <location>
        <begin position="301"/>
        <end position="324"/>
    </location>
</feature>
<comment type="subcellular location">
    <subcellularLocation>
        <location evidence="1">Cell outer membrane</location>
    </subcellularLocation>
</comment>
<evidence type="ECO:0000313" key="5">
    <source>
        <dbReference type="Proteomes" id="UP000078003"/>
    </source>
</evidence>
<dbReference type="NCBIfam" id="NF041636">
    <property type="entry name" value="slam_lipo"/>
    <property type="match status" value="1"/>
</dbReference>
<dbReference type="Pfam" id="PF16960">
    <property type="entry name" value="HpuA"/>
    <property type="match status" value="1"/>
</dbReference>
<dbReference type="RefSeq" id="WP_064104698.1">
    <property type="nucleotide sequence ID" value="NZ_LXSF01000012.1"/>
</dbReference>
<organism evidence="4 5">
    <name type="scientific">Eikenella corrodens</name>
    <dbReference type="NCBI Taxonomy" id="539"/>
    <lineage>
        <taxon>Bacteria</taxon>
        <taxon>Pseudomonadati</taxon>
        <taxon>Pseudomonadota</taxon>
        <taxon>Betaproteobacteria</taxon>
        <taxon>Neisseriales</taxon>
        <taxon>Neisseriaceae</taxon>
        <taxon>Eikenella</taxon>
    </lineage>
</organism>
<feature type="chain" id="PRO_5008395608" description="Hemoglobin-haptoglobin-utilization protein" evidence="3">
    <location>
        <begin position="19"/>
        <end position="324"/>
    </location>
</feature>
<dbReference type="InterPro" id="IPR011250">
    <property type="entry name" value="OMP/PagP_B-barrel"/>
</dbReference>
<feature type="region of interest" description="Disordered" evidence="2">
    <location>
        <begin position="28"/>
        <end position="56"/>
    </location>
</feature>
<feature type="signal peptide" evidence="3">
    <location>
        <begin position="1"/>
        <end position="18"/>
    </location>
</feature>
<evidence type="ECO:0000256" key="3">
    <source>
        <dbReference type="SAM" id="SignalP"/>
    </source>
</evidence>
<dbReference type="Proteomes" id="UP000078003">
    <property type="component" value="Unassembled WGS sequence"/>
</dbReference>
<dbReference type="InterPro" id="IPR054843">
    <property type="entry name" value="Slam_hemophilin_C"/>
</dbReference>
<feature type="compositionally biased region" description="Polar residues" evidence="2">
    <location>
        <begin position="313"/>
        <end position="324"/>
    </location>
</feature>
<evidence type="ECO:0000313" key="4">
    <source>
        <dbReference type="EMBL" id="OAM15283.1"/>
    </source>
</evidence>
<evidence type="ECO:0000256" key="1">
    <source>
        <dbReference type="ARBA" id="ARBA00004442"/>
    </source>
</evidence>
<reference evidence="5" key="1">
    <citation type="submission" date="2016-05" db="EMBL/GenBank/DDBJ databases">
        <title>Draft genome of Corynebacterium afermentans subsp. afermentans LCDC 88199T.</title>
        <authorList>
            <person name="Bernier A.-M."/>
            <person name="Bernard K."/>
        </authorList>
    </citation>
    <scope>NUCLEOTIDE SEQUENCE [LARGE SCALE GENOMIC DNA]</scope>
    <source>
        <strain evidence="5">NML01-0328</strain>
    </source>
</reference>
<dbReference type="InterPro" id="IPR031586">
    <property type="entry name" value="HpuA"/>
</dbReference>
<dbReference type="AlphaFoldDB" id="A0A1A9RAZ9"/>
<name>A0A1A9RAZ9_EIKCO</name>
<evidence type="ECO:0008006" key="6">
    <source>
        <dbReference type="Google" id="ProtNLM"/>
    </source>
</evidence>
<comment type="caution">
    <text evidence="4">The sequence shown here is derived from an EMBL/GenBank/DDBJ whole genome shotgun (WGS) entry which is preliminary data.</text>
</comment>
<gene>
    <name evidence="4" type="ORF">A7P85_08865</name>
</gene>
<keyword evidence="3" id="KW-0732">Signal</keyword>
<dbReference type="Gene3D" id="2.40.160.90">
    <property type="match status" value="1"/>
</dbReference>
<accession>A0A1A9RAZ9</accession>
<dbReference type="GO" id="GO:0009279">
    <property type="term" value="C:cell outer membrane"/>
    <property type="evidence" value="ECO:0007669"/>
    <property type="project" value="UniProtKB-SubCell"/>
</dbReference>
<feature type="region of interest" description="Disordered" evidence="2">
    <location>
        <begin position="104"/>
        <end position="124"/>
    </location>
</feature>
<evidence type="ECO:0000256" key="2">
    <source>
        <dbReference type="SAM" id="MobiDB-lite"/>
    </source>
</evidence>
<protein>
    <recommendedName>
        <fullName evidence="6">Hemoglobin-haptoglobin-utilization protein</fullName>
    </recommendedName>
</protein>